<comment type="caution">
    <text evidence="3">The sequence shown here is derived from an EMBL/GenBank/DDBJ whole genome shotgun (WGS) entry which is preliminary data.</text>
</comment>
<dbReference type="RefSeq" id="WP_142095904.1">
    <property type="nucleotide sequence ID" value="NZ_VIGH01000002.1"/>
</dbReference>
<dbReference type="InterPro" id="IPR029058">
    <property type="entry name" value="AB_hydrolase_fold"/>
</dbReference>
<dbReference type="GO" id="GO:0016787">
    <property type="term" value="F:hydrolase activity"/>
    <property type="evidence" value="ECO:0007669"/>
    <property type="project" value="UniProtKB-KW"/>
</dbReference>
<name>A0A541BP26_9NOCA</name>
<keyword evidence="3" id="KW-0378">Hydrolase</keyword>
<reference evidence="3 4" key="1">
    <citation type="submission" date="2019-06" db="EMBL/GenBank/DDBJ databases">
        <title>Rhodococcus spaelei sp. nov., isolated from a cave.</title>
        <authorList>
            <person name="Lee S.D."/>
        </authorList>
    </citation>
    <scope>NUCLEOTIDE SEQUENCE [LARGE SCALE GENOMIC DNA]</scope>
    <source>
        <strain evidence="3 4">C9-5</strain>
    </source>
</reference>
<gene>
    <name evidence="3" type="ORF">FK531_05430</name>
</gene>
<dbReference type="Gene3D" id="3.40.50.1820">
    <property type="entry name" value="alpha/beta hydrolase"/>
    <property type="match status" value="1"/>
</dbReference>
<dbReference type="AlphaFoldDB" id="A0A541BP26"/>
<dbReference type="InterPro" id="IPR026555">
    <property type="entry name" value="NSL3/Tex30"/>
</dbReference>
<dbReference type="InterPro" id="IPR046879">
    <property type="entry name" value="KANL3/Tex30_Abhydrolase"/>
</dbReference>
<evidence type="ECO:0000313" key="4">
    <source>
        <dbReference type="Proteomes" id="UP000316256"/>
    </source>
</evidence>
<sequence length="218" mass="23567">MSEPFEREDVRGDLHRPDADPAGALLLTHGAGGNRDARLLLRAAEEFAAQRLLVLRYDLPFRQRRPKGPPSPSTAERDREGIASAVAAMRELCTGPLILGGHSYGGRQSSMLAAQRPEVCDGLLLFSYPLHPPGKPEKARTAHLPDLRSPCVFVHGTRDPFGSPDEMRAALDLVTAPTRLVLVEGKGHDLAPDRSEAVPLAVEAARATFGFCDRAGRP</sequence>
<accession>A0A541BP26</accession>
<dbReference type="Proteomes" id="UP000316256">
    <property type="component" value="Unassembled WGS sequence"/>
</dbReference>
<feature type="domain" description="KANL3/Tex30 alpha/beta hydrolase-like" evidence="2">
    <location>
        <begin position="24"/>
        <end position="197"/>
    </location>
</feature>
<feature type="compositionally biased region" description="Basic and acidic residues" evidence="1">
    <location>
        <begin position="1"/>
        <end position="19"/>
    </location>
</feature>
<dbReference type="OrthoDB" id="652634at2"/>
<evidence type="ECO:0000259" key="2">
    <source>
        <dbReference type="Pfam" id="PF20408"/>
    </source>
</evidence>
<dbReference type="EMBL" id="VIGH01000002">
    <property type="protein sequence ID" value="TQF74094.1"/>
    <property type="molecule type" value="Genomic_DNA"/>
</dbReference>
<proteinExistence type="predicted"/>
<organism evidence="3 4">
    <name type="scientific">Rhodococcus spelaei</name>
    <dbReference type="NCBI Taxonomy" id="2546320"/>
    <lineage>
        <taxon>Bacteria</taxon>
        <taxon>Bacillati</taxon>
        <taxon>Actinomycetota</taxon>
        <taxon>Actinomycetes</taxon>
        <taxon>Mycobacteriales</taxon>
        <taxon>Nocardiaceae</taxon>
        <taxon>Rhodococcus</taxon>
    </lineage>
</organism>
<keyword evidence="4" id="KW-1185">Reference proteome</keyword>
<protein>
    <submittedName>
        <fullName evidence="3">Alpha/beta fold hydrolase</fullName>
    </submittedName>
</protein>
<feature type="region of interest" description="Disordered" evidence="1">
    <location>
        <begin position="1"/>
        <end position="23"/>
    </location>
</feature>
<dbReference type="PANTHER" id="PTHR13136">
    <property type="entry name" value="TESTIS DEVELOPMENT PROTEIN PRTD"/>
    <property type="match status" value="1"/>
</dbReference>
<evidence type="ECO:0000313" key="3">
    <source>
        <dbReference type="EMBL" id="TQF74094.1"/>
    </source>
</evidence>
<dbReference type="SUPFAM" id="SSF53474">
    <property type="entry name" value="alpha/beta-Hydrolases"/>
    <property type="match status" value="1"/>
</dbReference>
<evidence type="ECO:0000256" key="1">
    <source>
        <dbReference type="SAM" id="MobiDB-lite"/>
    </source>
</evidence>
<dbReference type="PANTHER" id="PTHR13136:SF11">
    <property type="entry name" value="TESTIS-EXPRESSED PROTEIN 30"/>
    <property type="match status" value="1"/>
</dbReference>
<dbReference type="Pfam" id="PF20408">
    <property type="entry name" value="Abhydrolase_11"/>
    <property type="match status" value="1"/>
</dbReference>